<dbReference type="RefSeq" id="WP_148869731.1">
    <property type="nucleotide sequence ID" value="NZ_VNIA01000002.1"/>
</dbReference>
<dbReference type="OrthoDB" id="9975140at2"/>
<name>A0A5S5DWB4_9FLAO</name>
<feature type="transmembrane region" description="Helical" evidence="1">
    <location>
        <begin position="6"/>
        <end position="24"/>
    </location>
</feature>
<sequence>MLKKYWILIVGFLVFVIYYIHKVFNLSSFSNNVKSYSENNKIDSVISIIDESIGSIGYFNNDHFPIFKAISSLSSVEIIQLHHDFGRRFHNRITGTYKILDTGSWGGFTQSLDLNSILLREFETGQLKELDLIYTNKGLSFPMLK</sequence>
<keyword evidence="3" id="KW-1185">Reference proteome</keyword>
<accession>A0A5S5DWB4</accession>
<dbReference type="Proteomes" id="UP000323136">
    <property type="component" value="Unassembled WGS sequence"/>
</dbReference>
<reference evidence="2 3" key="1">
    <citation type="submission" date="2019-07" db="EMBL/GenBank/DDBJ databases">
        <title>Genomic Encyclopedia of Type Strains, Phase IV (KMG-IV): sequencing the most valuable type-strain genomes for metagenomic binning, comparative biology and taxonomic classification.</title>
        <authorList>
            <person name="Goeker M."/>
        </authorList>
    </citation>
    <scope>NUCLEOTIDE SEQUENCE [LARGE SCALE GENOMIC DNA]</scope>
    <source>
        <strain evidence="2 3">DSM 18961</strain>
    </source>
</reference>
<organism evidence="2 3">
    <name type="scientific">Tenacibaculum adriaticum</name>
    <dbReference type="NCBI Taxonomy" id="413713"/>
    <lineage>
        <taxon>Bacteria</taxon>
        <taxon>Pseudomonadati</taxon>
        <taxon>Bacteroidota</taxon>
        <taxon>Flavobacteriia</taxon>
        <taxon>Flavobacteriales</taxon>
        <taxon>Flavobacteriaceae</taxon>
        <taxon>Tenacibaculum</taxon>
    </lineage>
</organism>
<proteinExistence type="predicted"/>
<gene>
    <name evidence="2" type="ORF">C7447_102247</name>
</gene>
<evidence type="ECO:0000313" key="2">
    <source>
        <dbReference type="EMBL" id="TYP98929.1"/>
    </source>
</evidence>
<keyword evidence="1" id="KW-0812">Transmembrane</keyword>
<dbReference type="EMBL" id="VNIA01000002">
    <property type="protein sequence ID" value="TYP98929.1"/>
    <property type="molecule type" value="Genomic_DNA"/>
</dbReference>
<comment type="caution">
    <text evidence="2">The sequence shown here is derived from an EMBL/GenBank/DDBJ whole genome shotgun (WGS) entry which is preliminary data.</text>
</comment>
<evidence type="ECO:0000313" key="3">
    <source>
        <dbReference type="Proteomes" id="UP000323136"/>
    </source>
</evidence>
<protein>
    <submittedName>
        <fullName evidence="2">Uncharacterized protein</fullName>
    </submittedName>
</protein>
<dbReference type="AlphaFoldDB" id="A0A5S5DWB4"/>
<evidence type="ECO:0000256" key="1">
    <source>
        <dbReference type="SAM" id="Phobius"/>
    </source>
</evidence>
<keyword evidence="1" id="KW-1133">Transmembrane helix</keyword>
<keyword evidence="1" id="KW-0472">Membrane</keyword>